<sequence>MGCTIEGLSLAPEETLYCLIISSTSNASLDVILEQIDVQSFNVKTTTFSRGPFSVFRMRNNDKTETEQIISGIRDDFKATSELAEGADLSDVNLVLGVDKYQGFDLDPKFWEDDQVLPEASQEDFLDLFIQESDEYFSSHLATTNENINSSILSMPTTFATDFSDLDMKSIGYLLDRYRNSLITSFLPVRKYHTSPWEFIHVPKVHEVLGEAMISGEVTHAKMGLFFAVLGASAFHLHEQTRNTENYDPKWMVLGEEYRLRARRRIRLSLAKLSVAMPAEQVADTILALTSMYTICVSFS</sequence>
<dbReference type="AlphaFoldDB" id="A0A364L9V9"/>
<dbReference type="GeneID" id="63797717"/>
<gene>
    <name evidence="1" type="ORF">BHQ10_008503</name>
</gene>
<dbReference type="EMBL" id="MIKG01000019">
    <property type="protein sequence ID" value="RAO72491.1"/>
    <property type="molecule type" value="Genomic_DNA"/>
</dbReference>
<evidence type="ECO:0000313" key="1">
    <source>
        <dbReference type="EMBL" id="RAO72491.1"/>
    </source>
</evidence>
<comment type="caution">
    <text evidence="1">The sequence shown here is derived from an EMBL/GenBank/DDBJ whole genome shotgun (WGS) entry which is preliminary data.</text>
</comment>
<accession>A0A364L9V9</accession>
<dbReference type="Pfam" id="PF11951">
    <property type="entry name" value="Fungal_trans_2"/>
    <property type="match status" value="1"/>
</dbReference>
<dbReference type="OrthoDB" id="3477330at2759"/>
<reference evidence="1 2" key="1">
    <citation type="journal article" date="2017" name="Biotechnol. Biofuels">
        <title>Differential beta-glucosidase expression as a function of carbon source availability in Talaromyces amestolkiae: a genomic and proteomic approach.</title>
        <authorList>
            <person name="de Eugenio L.I."/>
            <person name="Mendez-Liter J.A."/>
            <person name="Nieto-Dominguez M."/>
            <person name="Alonso L."/>
            <person name="Gil-Munoz J."/>
            <person name="Barriuso J."/>
            <person name="Prieto A."/>
            <person name="Martinez M.J."/>
        </authorList>
    </citation>
    <scope>NUCLEOTIDE SEQUENCE [LARGE SCALE GENOMIC DNA]</scope>
    <source>
        <strain evidence="1 2">CIB</strain>
    </source>
</reference>
<evidence type="ECO:0000313" key="2">
    <source>
        <dbReference type="Proteomes" id="UP000249363"/>
    </source>
</evidence>
<dbReference type="InterPro" id="IPR021858">
    <property type="entry name" value="Fun_TF"/>
</dbReference>
<dbReference type="STRING" id="1196081.A0A364L9V9"/>
<proteinExistence type="predicted"/>
<evidence type="ECO:0008006" key="3">
    <source>
        <dbReference type="Google" id="ProtNLM"/>
    </source>
</evidence>
<name>A0A364L9V9_TALAM</name>
<dbReference type="Proteomes" id="UP000249363">
    <property type="component" value="Unassembled WGS sequence"/>
</dbReference>
<dbReference type="RefSeq" id="XP_040737005.1">
    <property type="nucleotide sequence ID" value="XM_040881316.1"/>
</dbReference>
<keyword evidence="2" id="KW-1185">Reference proteome</keyword>
<protein>
    <recommendedName>
        <fullName evidence="3">Transcription factor domain-containing protein</fullName>
    </recommendedName>
</protein>
<organism evidence="1 2">
    <name type="scientific">Talaromyces amestolkiae</name>
    <dbReference type="NCBI Taxonomy" id="1196081"/>
    <lineage>
        <taxon>Eukaryota</taxon>
        <taxon>Fungi</taxon>
        <taxon>Dikarya</taxon>
        <taxon>Ascomycota</taxon>
        <taxon>Pezizomycotina</taxon>
        <taxon>Eurotiomycetes</taxon>
        <taxon>Eurotiomycetidae</taxon>
        <taxon>Eurotiales</taxon>
        <taxon>Trichocomaceae</taxon>
        <taxon>Talaromyces</taxon>
        <taxon>Talaromyces sect. Talaromyces</taxon>
    </lineage>
</organism>